<evidence type="ECO:0000313" key="2">
    <source>
        <dbReference type="EMBL" id="TFK46031.1"/>
    </source>
</evidence>
<dbReference type="AlphaFoldDB" id="A0A5C3MX45"/>
<name>A0A5C3MX45_9AGAM</name>
<dbReference type="EMBL" id="ML213534">
    <property type="protein sequence ID" value="TFK46031.1"/>
    <property type="molecule type" value="Genomic_DNA"/>
</dbReference>
<feature type="region of interest" description="Disordered" evidence="1">
    <location>
        <begin position="30"/>
        <end position="59"/>
    </location>
</feature>
<sequence>MMDSTKRYRREQELMLSAIHSLGMKTARDYLGNSSQNTRPGPTSWLGQQRKNMGTTLRR</sequence>
<evidence type="ECO:0000313" key="3">
    <source>
        <dbReference type="Proteomes" id="UP000305948"/>
    </source>
</evidence>
<dbReference type="STRING" id="5364.A0A5C3MX45"/>
<evidence type="ECO:0000256" key="1">
    <source>
        <dbReference type="SAM" id="MobiDB-lite"/>
    </source>
</evidence>
<dbReference type="OrthoDB" id="49395at2759"/>
<accession>A0A5C3MX45</accession>
<protein>
    <submittedName>
        <fullName evidence="2">Uncharacterized protein</fullName>
    </submittedName>
</protein>
<keyword evidence="3" id="KW-1185">Reference proteome</keyword>
<proteinExistence type="predicted"/>
<feature type="compositionally biased region" description="Polar residues" evidence="1">
    <location>
        <begin position="32"/>
        <end position="59"/>
    </location>
</feature>
<reference evidence="2 3" key="1">
    <citation type="journal article" date="2019" name="Nat. Ecol. Evol.">
        <title>Megaphylogeny resolves global patterns of mushroom evolution.</title>
        <authorList>
            <person name="Varga T."/>
            <person name="Krizsan K."/>
            <person name="Foldi C."/>
            <person name="Dima B."/>
            <person name="Sanchez-Garcia M."/>
            <person name="Sanchez-Ramirez S."/>
            <person name="Szollosi G.J."/>
            <person name="Szarkandi J.G."/>
            <person name="Papp V."/>
            <person name="Albert L."/>
            <person name="Andreopoulos W."/>
            <person name="Angelini C."/>
            <person name="Antonin V."/>
            <person name="Barry K.W."/>
            <person name="Bougher N.L."/>
            <person name="Buchanan P."/>
            <person name="Buyck B."/>
            <person name="Bense V."/>
            <person name="Catcheside P."/>
            <person name="Chovatia M."/>
            <person name="Cooper J."/>
            <person name="Damon W."/>
            <person name="Desjardin D."/>
            <person name="Finy P."/>
            <person name="Geml J."/>
            <person name="Haridas S."/>
            <person name="Hughes K."/>
            <person name="Justo A."/>
            <person name="Karasinski D."/>
            <person name="Kautmanova I."/>
            <person name="Kiss B."/>
            <person name="Kocsube S."/>
            <person name="Kotiranta H."/>
            <person name="LaButti K.M."/>
            <person name="Lechner B.E."/>
            <person name="Liimatainen K."/>
            <person name="Lipzen A."/>
            <person name="Lukacs Z."/>
            <person name="Mihaltcheva S."/>
            <person name="Morgado L.N."/>
            <person name="Niskanen T."/>
            <person name="Noordeloos M.E."/>
            <person name="Ohm R.A."/>
            <person name="Ortiz-Santana B."/>
            <person name="Ovrebo C."/>
            <person name="Racz N."/>
            <person name="Riley R."/>
            <person name="Savchenko A."/>
            <person name="Shiryaev A."/>
            <person name="Soop K."/>
            <person name="Spirin V."/>
            <person name="Szebenyi C."/>
            <person name="Tomsovsky M."/>
            <person name="Tulloss R.E."/>
            <person name="Uehling J."/>
            <person name="Grigoriev I.V."/>
            <person name="Vagvolgyi C."/>
            <person name="Papp T."/>
            <person name="Martin F.M."/>
            <person name="Miettinen O."/>
            <person name="Hibbett D.S."/>
            <person name="Nagy L.G."/>
        </authorList>
    </citation>
    <scope>NUCLEOTIDE SEQUENCE [LARGE SCALE GENOMIC DNA]</scope>
    <source>
        <strain evidence="2 3">OMC1185</strain>
    </source>
</reference>
<organism evidence="2 3">
    <name type="scientific">Heliocybe sulcata</name>
    <dbReference type="NCBI Taxonomy" id="5364"/>
    <lineage>
        <taxon>Eukaryota</taxon>
        <taxon>Fungi</taxon>
        <taxon>Dikarya</taxon>
        <taxon>Basidiomycota</taxon>
        <taxon>Agaricomycotina</taxon>
        <taxon>Agaricomycetes</taxon>
        <taxon>Gloeophyllales</taxon>
        <taxon>Gloeophyllaceae</taxon>
        <taxon>Heliocybe</taxon>
    </lineage>
</organism>
<gene>
    <name evidence="2" type="ORF">OE88DRAFT_1066831</name>
</gene>
<dbReference type="Proteomes" id="UP000305948">
    <property type="component" value="Unassembled WGS sequence"/>
</dbReference>